<evidence type="ECO:0000313" key="4">
    <source>
        <dbReference type="Proteomes" id="UP000254575"/>
    </source>
</evidence>
<dbReference type="RefSeq" id="WP_218564565.1">
    <property type="nucleotide sequence ID" value="NZ_UHIA01000004.1"/>
</dbReference>
<dbReference type="AlphaFoldDB" id="A0A380MXD0"/>
<dbReference type="InterPro" id="IPR006076">
    <property type="entry name" value="FAD-dep_OxRdtase"/>
</dbReference>
<evidence type="ECO:0000259" key="2">
    <source>
        <dbReference type="Pfam" id="PF01266"/>
    </source>
</evidence>
<dbReference type="SUPFAM" id="SSF51905">
    <property type="entry name" value="FAD/NAD(P)-binding domain"/>
    <property type="match status" value="1"/>
</dbReference>
<dbReference type="Proteomes" id="UP000254575">
    <property type="component" value="Unassembled WGS sequence"/>
</dbReference>
<dbReference type="Gene3D" id="3.50.50.60">
    <property type="entry name" value="FAD/NAD(P)-binding domain"/>
    <property type="match status" value="1"/>
</dbReference>
<keyword evidence="4" id="KW-1185">Reference proteome</keyword>
<sequence length="127" mass="13518">MSLKQIATLPCTDSPSGWNALLPKREAMAALSAAETANWLIIGGGFAGLAAARRLAEQAPQARIAVLEAHVIDENASGKNSGFAIDLPHYSDNNVTGTAAAQAEIQLFRRTLEQLEVLVQTHHIDCD</sequence>
<dbReference type="EMBL" id="UHIA01000004">
    <property type="protein sequence ID" value="SUO96844.1"/>
    <property type="molecule type" value="Genomic_DNA"/>
</dbReference>
<organism evidence="3 4">
    <name type="scientific">Suttonella indologenes</name>
    <dbReference type="NCBI Taxonomy" id="13276"/>
    <lineage>
        <taxon>Bacteria</taxon>
        <taxon>Pseudomonadati</taxon>
        <taxon>Pseudomonadota</taxon>
        <taxon>Gammaproteobacteria</taxon>
        <taxon>Cardiobacteriales</taxon>
        <taxon>Cardiobacteriaceae</taxon>
        <taxon>Suttonella</taxon>
    </lineage>
</organism>
<dbReference type="Pfam" id="PF01266">
    <property type="entry name" value="DAO"/>
    <property type="match status" value="1"/>
</dbReference>
<evidence type="ECO:0000256" key="1">
    <source>
        <dbReference type="ARBA" id="ARBA00023002"/>
    </source>
</evidence>
<gene>
    <name evidence="3" type="ORF">NCTC10717_01205</name>
</gene>
<accession>A0A380MXD0</accession>
<dbReference type="InterPro" id="IPR036188">
    <property type="entry name" value="FAD/NAD-bd_sf"/>
</dbReference>
<name>A0A380MXD0_9GAMM</name>
<evidence type="ECO:0000313" key="3">
    <source>
        <dbReference type="EMBL" id="SUO96844.1"/>
    </source>
</evidence>
<dbReference type="GO" id="GO:0016491">
    <property type="term" value="F:oxidoreductase activity"/>
    <property type="evidence" value="ECO:0007669"/>
    <property type="project" value="UniProtKB-KW"/>
</dbReference>
<feature type="domain" description="FAD dependent oxidoreductase" evidence="2">
    <location>
        <begin position="39"/>
        <end position="127"/>
    </location>
</feature>
<keyword evidence="1" id="KW-0560">Oxidoreductase</keyword>
<protein>
    <submittedName>
        <fullName evidence="3">Hydroxyglutarate oxidase</fullName>
    </submittedName>
</protein>
<proteinExistence type="predicted"/>
<reference evidence="3 4" key="1">
    <citation type="submission" date="2018-06" db="EMBL/GenBank/DDBJ databases">
        <authorList>
            <consortium name="Pathogen Informatics"/>
            <person name="Doyle S."/>
        </authorList>
    </citation>
    <scope>NUCLEOTIDE SEQUENCE [LARGE SCALE GENOMIC DNA]</scope>
    <source>
        <strain evidence="3 4">NCTC10717</strain>
    </source>
</reference>